<protein>
    <recommendedName>
        <fullName evidence="1">ISXO2-like transposase domain-containing protein</fullName>
    </recommendedName>
</protein>
<dbReference type="EMBL" id="AP021927">
    <property type="protein sequence ID" value="BBQ30022.1"/>
    <property type="molecule type" value="Genomic_DNA"/>
</dbReference>
<evidence type="ECO:0000313" key="2">
    <source>
        <dbReference type="EMBL" id="BBQ30022.1"/>
    </source>
</evidence>
<evidence type="ECO:0000259" key="1">
    <source>
        <dbReference type="SMART" id="SM01126"/>
    </source>
</evidence>
<dbReference type="NCBIfam" id="NF033547">
    <property type="entry name" value="transpos_IS1595"/>
    <property type="match status" value="1"/>
</dbReference>
<reference evidence="2 3" key="1">
    <citation type="submission" date="2019-12" db="EMBL/GenBank/DDBJ databases">
        <title>complete genome sequences of Aeromonas caviae str. WP2-W18-ESBL-01 isolated from wastewater treatment plant effluent.</title>
        <authorList>
            <person name="Sekizuka T."/>
            <person name="Itokawa K."/>
            <person name="Yatsu K."/>
            <person name="Inamine Y."/>
            <person name="Kuroda M."/>
        </authorList>
    </citation>
    <scope>NUCLEOTIDE SEQUENCE [LARGE SCALE GENOMIC DNA]</scope>
    <source>
        <strain evidence="2 3">WP2-W18-ESBL-01</strain>
    </source>
</reference>
<organism evidence="2 3">
    <name type="scientific">Aeromonas caviae</name>
    <name type="common">Aeromonas punctata</name>
    <dbReference type="NCBI Taxonomy" id="648"/>
    <lineage>
        <taxon>Bacteria</taxon>
        <taxon>Pseudomonadati</taxon>
        <taxon>Pseudomonadota</taxon>
        <taxon>Gammaproteobacteria</taxon>
        <taxon>Aeromonadales</taxon>
        <taxon>Aeromonadaceae</taxon>
        <taxon>Aeromonas</taxon>
    </lineage>
</organism>
<proteinExistence type="predicted"/>
<dbReference type="InterPro" id="IPR024445">
    <property type="entry name" value="Tnp_ISXO2-like"/>
</dbReference>
<dbReference type="Pfam" id="PF12762">
    <property type="entry name" value="DDE_Tnp_IS1595"/>
    <property type="match status" value="1"/>
</dbReference>
<feature type="domain" description="ISXO2-like transposase" evidence="1">
    <location>
        <begin position="55"/>
        <end position="207"/>
    </location>
</feature>
<dbReference type="Pfam" id="PF13384">
    <property type="entry name" value="HTH_23"/>
    <property type="match status" value="1"/>
</dbReference>
<dbReference type="AlphaFoldDB" id="A0A6S4TAE1"/>
<name>A0A6S4TAE1_AERCA</name>
<sequence>MARLRKAEHWEDYARALIDGLTVRQAAVRCGVCKNTAFLWRHRFLKAMANHQATREEGIVEVDETFFLESFKGQRGLPRPARHRGGKGRTRGTGRDYIPVMVVQDRAGHQADFQLERLDVQTVKAVLQPLIAPDAVLCSDGAGVYASFSQARGITHQVVYNRRGERVIGAYHIQHVNGYHRRLKEWMERFHGVATHYLRNYLGWRRMLERYGREVNTKMCLHEALGHPMQHVIGT</sequence>
<evidence type="ECO:0000313" key="3">
    <source>
        <dbReference type="Proteomes" id="UP000515756"/>
    </source>
</evidence>
<gene>
    <name evidence="2" type="ORF">WP2W18E01_16040</name>
</gene>
<dbReference type="Proteomes" id="UP000515756">
    <property type="component" value="Chromosome"/>
</dbReference>
<accession>A0A6S4TAE1</accession>
<dbReference type="SMART" id="SM01126">
    <property type="entry name" value="DDE_Tnp_IS1595"/>
    <property type="match status" value="1"/>
</dbReference>